<proteinExistence type="predicted"/>
<evidence type="ECO:0000313" key="1">
    <source>
        <dbReference type="EMBL" id="AXK41331.1"/>
    </source>
</evidence>
<keyword evidence="2" id="KW-1185">Reference proteome</keyword>
<reference evidence="2" key="1">
    <citation type="submission" date="2018-07" db="EMBL/GenBank/DDBJ databases">
        <title>Genome sequence of Erythrobacter strain YH-07, an antagonistic bacterium isolated from Yellow Sea.</title>
        <authorList>
            <person name="Tang T."/>
            <person name="Liu Q."/>
            <person name="Sun X."/>
        </authorList>
    </citation>
    <scope>NUCLEOTIDE SEQUENCE [LARGE SCALE GENOMIC DNA]</scope>
    <source>
        <strain evidence="2">YH-07</strain>
    </source>
</reference>
<sequence length="82" mass="9233">MLKPSKHAHPDRTVVNVAILLLSRLRAQRICDYQTLLDFVRKAVAGGEVLFLPSLNFLYLLGLIEYHPKTDAIEYVGPNEAV</sequence>
<dbReference type="RefSeq" id="WP_115415520.1">
    <property type="nucleotide sequence ID" value="NZ_CP031357.1"/>
</dbReference>
<dbReference type="KEGG" id="err:DVR09_02400"/>
<organism evidence="1 2">
    <name type="scientific">Erythrobacter aureus</name>
    <dbReference type="NCBI Taxonomy" id="2182384"/>
    <lineage>
        <taxon>Bacteria</taxon>
        <taxon>Pseudomonadati</taxon>
        <taxon>Pseudomonadota</taxon>
        <taxon>Alphaproteobacteria</taxon>
        <taxon>Sphingomonadales</taxon>
        <taxon>Erythrobacteraceae</taxon>
        <taxon>Erythrobacter/Porphyrobacter group</taxon>
        <taxon>Erythrobacter</taxon>
    </lineage>
</organism>
<dbReference type="OrthoDB" id="7066945at2"/>
<dbReference type="InterPro" id="IPR046895">
    <property type="entry name" value="ABC-3C_MC8"/>
</dbReference>
<gene>
    <name evidence="1" type="ORF">DVR09_02400</name>
</gene>
<protein>
    <submittedName>
        <fullName evidence="1">Uncharacterized protein</fullName>
    </submittedName>
</protein>
<evidence type="ECO:0000313" key="2">
    <source>
        <dbReference type="Proteomes" id="UP000254508"/>
    </source>
</evidence>
<accession>A0A345YBM9</accession>
<name>A0A345YBM9_9SPHN</name>
<dbReference type="EMBL" id="CP031357">
    <property type="protein sequence ID" value="AXK41331.1"/>
    <property type="molecule type" value="Genomic_DNA"/>
</dbReference>
<dbReference type="Pfam" id="PF20295">
    <property type="entry name" value="MC8"/>
    <property type="match status" value="1"/>
</dbReference>
<dbReference type="AlphaFoldDB" id="A0A345YBM9"/>
<dbReference type="Proteomes" id="UP000254508">
    <property type="component" value="Chromosome"/>
</dbReference>